<sequence length="45" mass="5027">MPTTYLSRTLEWGPANHDPENPFSLDATEAALDRRTGDDPLPEDN</sequence>
<organism evidence="2 3">
    <name type="scientific">Nocardioides terrae</name>
    <dbReference type="NCBI Taxonomy" id="574651"/>
    <lineage>
        <taxon>Bacteria</taxon>
        <taxon>Bacillati</taxon>
        <taxon>Actinomycetota</taxon>
        <taxon>Actinomycetes</taxon>
        <taxon>Propionibacteriales</taxon>
        <taxon>Nocardioidaceae</taxon>
        <taxon>Nocardioides</taxon>
    </lineage>
</organism>
<name>A0A1I1IWS7_9ACTN</name>
<protein>
    <submittedName>
        <fullName evidence="2">Uncharacterized protein</fullName>
    </submittedName>
</protein>
<keyword evidence="3" id="KW-1185">Reference proteome</keyword>
<dbReference type="AlphaFoldDB" id="A0A1I1IWS7"/>
<dbReference type="RefSeq" id="WP_175507630.1">
    <property type="nucleotide sequence ID" value="NZ_FOLB01000006.1"/>
</dbReference>
<feature type="region of interest" description="Disordered" evidence="1">
    <location>
        <begin position="1"/>
        <end position="45"/>
    </location>
</feature>
<dbReference type="Proteomes" id="UP000198832">
    <property type="component" value="Unassembled WGS sequence"/>
</dbReference>
<evidence type="ECO:0000313" key="2">
    <source>
        <dbReference type="EMBL" id="SFC40694.1"/>
    </source>
</evidence>
<gene>
    <name evidence="2" type="ORF">SAMN04487968_106100</name>
</gene>
<proteinExistence type="predicted"/>
<evidence type="ECO:0000313" key="3">
    <source>
        <dbReference type="Proteomes" id="UP000198832"/>
    </source>
</evidence>
<evidence type="ECO:0000256" key="1">
    <source>
        <dbReference type="SAM" id="MobiDB-lite"/>
    </source>
</evidence>
<dbReference type="EMBL" id="FOLB01000006">
    <property type="protein sequence ID" value="SFC40694.1"/>
    <property type="molecule type" value="Genomic_DNA"/>
</dbReference>
<reference evidence="2 3" key="1">
    <citation type="submission" date="2016-10" db="EMBL/GenBank/DDBJ databases">
        <authorList>
            <person name="de Groot N.N."/>
        </authorList>
    </citation>
    <scope>NUCLEOTIDE SEQUENCE [LARGE SCALE GENOMIC DNA]</scope>
    <source>
        <strain evidence="2 3">CGMCC 1.7056</strain>
    </source>
</reference>
<accession>A0A1I1IWS7</accession>
<dbReference type="STRING" id="574651.SAMN04487968_106100"/>